<keyword evidence="1" id="KW-0808">Transferase</keyword>
<dbReference type="Gene3D" id="3.30.1540.10">
    <property type="entry name" value="formyl-coa transferase, domain 3"/>
    <property type="match status" value="1"/>
</dbReference>
<dbReference type="SUPFAM" id="SSF89796">
    <property type="entry name" value="CoA-transferase family III (CaiB/BaiF)"/>
    <property type="match status" value="1"/>
</dbReference>
<dbReference type="InterPro" id="IPR003673">
    <property type="entry name" value="CoA-Trfase_fam_III"/>
</dbReference>
<evidence type="ECO:0008006" key="4">
    <source>
        <dbReference type="Google" id="ProtNLM"/>
    </source>
</evidence>
<evidence type="ECO:0000313" key="3">
    <source>
        <dbReference type="EMBL" id="SVD62998.1"/>
    </source>
</evidence>
<dbReference type="Gene3D" id="3.40.50.10540">
    <property type="entry name" value="Crotonobetainyl-coa:carnitine coa-transferase, domain 1"/>
    <property type="match status" value="1"/>
</dbReference>
<dbReference type="InterPro" id="IPR023606">
    <property type="entry name" value="CoA-Trfase_III_dom_1_sf"/>
</dbReference>
<evidence type="ECO:0000256" key="1">
    <source>
        <dbReference type="ARBA" id="ARBA00022679"/>
    </source>
</evidence>
<reference evidence="3" key="1">
    <citation type="submission" date="2018-05" db="EMBL/GenBank/DDBJ databases">
        <authorList>
            <person name="Lanie J.A."/>
            <person name="Ng W.-L."/>
            <person name="Kazmierczak K.M."/>
            <person name="Andrzejewski T.M."/>
            <person name="Davidsen T.M."/>
            <person name="Wayne K.J."/>
            <person name="Tettelin H."/>
            <person name="Glass J.I."/>
            <person name="Rusch D."/>
            <person name="Podicherti R."/>
            <person name="Tsui H.-C.T."/>
            <person name="Winkler M.E."/>
        </authorList>
    </citation>
    <scope>NUCLEOTIDE SEQUENCE</scope>
</reference>
<dbReference type="EMBL" id="UINC01162960">
    <property type="protein sequence ID" value="SVD62998.1"/>
    <property type="molecule type" value="Genomic_DNA"/>
</dbReference>
<evidence type="ECO:0000256" key="2">
    <source>
        <dbReference type="SAM" id="MobiDB-lite"/>
    </source>
</evidence>
<organism evidence="3">
    <name type="scientific">marine metagenome</name>
    <dbReference type="NCBI Taxonomy" id="408172"/>
    <lineage>
        <taxon>unclassified sequences</taxon>
        <taxon>metagenomes</taxon>
        <taxon>ecological metagenomes</taxon>
    </lineage>
</organism>
<proteinExistence type="predicted"/>
<dbReference type="PANTHER" id="PTHR48207:SF3">
    <property type="entry name" value="SUCCINATE--HYDROXYMETHYLGLUTARATE COA-TRANSFERASE"/>
    <property type="match status" value="1"/>
</dbReference>
<dbReference type="Pfam" id="PF02515">
    <property type="entry name" value="CoA_transf_3"/>
    <property type="match status" value="1"/>
</dbReference>
<feature type="non-terminal residue" evidence="3">
    <location>
        <position position="1"/>
    </location>
</feature>
<gene>
    <name evidence="3" type="ORF">METZ01_LOCUS415852</name>
</gene>
<protein>
    <recommendedName>
        <fullName evidence="4">CoA transferase</fullName>
    </recommendedName>
</protein>
<accession>A0A382WXM7</accession>
<dbReference type="InterPro" id="IPR050483">
    <property type="entry name" value="CoA-transferase_III_domain"/>
</dbReference>
<feature type="compositionally biased region" description="Polar residues" evidence="2">
    <location>
        <begin position="121"/>
        <end position="131"/>
    </location>
</feature>
<sequence>AAGNDALFTKLCKALGNPELGIDPRFDTNRARMENVGALKQALERVLKRHETKYWLQKFETAGVPCGPLNSVADAVENPQVLSRNMVVEIDDDQAPHLKIAGNPIKLSRYTDPDTRGPAPTLNQHRNFIEK</sequence>
<feature type="region of interest" description="Disordered" evidence="2">
    <location>
        <begin position="109"/>
        <end position="131"/>
    </location>
</feature>
<name>A0A382WXM7_9ZZZZ</name>
<dbReference type="GO" id="GO:0008410">
    <property type="term" value="F:CoA-transferase activity"/>
    <property type="evidence" value="ECO:0007669"/>
    <property type="project" value="TreeGrafter"/>
</dbReference>
<dbReference type="AlphaFoldDB" id="A0A382WXM7"/>
<dbReference type="PANTHER" id="PTHR48207">
    <property type="entry name" value="SUCCINATE--HYDROXYMETHYLGLUTARATE COA-TRANSFERASE"/>
    <property type="match status" value="1"/>
</dbReference>
<dbReference type="InterPro" id="IPR044855">
    <property type="entry name" value="CoA-Trfase_III_dom3_sf"/>
</dbReference>